<evidence type="ECO:0000256" key="1">
    <source>
        <dbReference type="ARBA" id="ARBA00006817"/>
    </source>
</evidence>
<protein>
    <submittedName>
        <fullName evidence="4">SRPBCC domain-containing protein</fullName>
    </submittedName>
</protein>
<dbReference type="Gene3D" id="3.30.530.20">
    <property type="match status" value="1"/>
</dbReference>
<dbReference type="InterPro" id="IPR013538">
    <property type="entry name" value="ASHA1/2-like_C"/>
</dbReference>
<organism evidence="4 5">
    <name type="scientific">Schumannella soli</name>
    <dbReference type="NCBI Taxonomy" id="2590779"/>
    <lineage>
        <taxon>Bacteria</taxon>
        <taxon>Bacillati</taxon>
        <taxon>Actinomycetota</taxon>
        <taxon>Actinomycetes</taxon>
        <taxon>Micrococcales</taxon>
        <taxon>Microbacteriaceae</taxon>
        <taxon>Schumannella</taxon>
    </lineage>
</organism>
<sequence length="199" mass="22022">MPRSCACCASPVPSDSASRTARRWRAIRRRRASRSPADVGETGRAPDSCRSRGHDPPMPGPRIHVAQFVAADLSRVWTALTTSAGVGSWWWSHWAGVDVRFDAVVGDDYSIAAPQQGIHLVGRFEAVEPESRLVLTWRWRDAERSDPEERVEIRLTPSTERPGTEVTVQHSGPWTSDAPGELNLQGWTFTLGQLARTLA</sequence>
<dbReference type="EMBL" id="VHQG01000002">
    <property type="protein sequence ID" value="TPW76436.1"/>
    <property type="molecule type" value="Genomic_DNA"/>
</dbReference>
<evidence type="ECO:0000256" key="2">
    <source>
        <dbReference type="SAM" id="MobiDB-lite"/>
    </source>
</evidence>
<name>A0A506Y1N2_9MICO</name>
<dbReference type="AlphaFoldDB" id="A0A506Y1N2"/>
<dbReference type="Proteomes" id="UP000316252">
    <property type="component" value="Unassembled WGS sequence"/>
</dbReference>
<reference evidence="4 5" key="1">
    <citation type="submission" date="2019-06" db="EMBL/GenBank/DDBJ databases">
        <authorList>
            <person name="Li F."/>
        </authorList>
    </citation>
    <scope>NUCLEOTIDE SEQUENCE [LARGE SCALE GENOMIC DNA]</scope>
    <source>
        <strain evidence="4 5">10F1D-1</strain>
    </source>
</reference>
<feature type="domain" description="Activator of Hsp90 ATPase homologue 1/2-like C-terminal" evidence="3">
    <location>
        <begin position="71"/>
        <end position="198"/>
    </location>
</feature>
<feature type="region of interest" description="Disordered" evidence="2">
    <location>
        <begin position="1"/>
        <end position="61"/>
    </location>
</feature>
<evidence type="ECO:0000313" key="4">
    <source>
        <dbReference type="EMBL" id="TPW76436.1"/>
    </source>
</evidence>
<accession>A0A506Y1N2</accession>
<dbReference type="Pfam" id="PF08327">
    <property type="entry name" value="AHSA1"/>
    <property type="match status" value="1"/>
</dbReference>
<dbReference type="CDD" id="cd07814">
    <property type="entry name" value="SRPBCC_CalC_Aha1-like"/>
    <property type="match status" value="1"/>
</dbReference>
<evidence type="ECO:0000313" key="5">
    <source>
        <dbReference type="Proteomes" id="UP000316252"/>
    </source>
</evidence>
<evidence type="ECO:0000259" key="3">
    <source>
        <dbReference type="Pfam" id="PF08327"/>
    </source>
</evidence>
<gene>
    <name evidence="4" type="ORF">FJ657_11750</name>
</gene>
<feature type="compositionally biased region" description="Basic residues" evidence="2">
    <location>
        <begin position="20"/>
        <end position="33"/>
    </location>
</feature>
<dbReference type="OrthoDB" id="8755073at2"/>
<keyword evidence="5" id="KW-1185">Reference proteome</keyword>
<comment type="similarity">
    <text evidence="1">Belongs to the AHA1 family.</text>
</comment>
<dbReference type="SUPFAM" id="SSF55961">
    <property type="entry name" value="Bet v1-like"/>
    <property type="match status" value="1"/>
</dbReference>
<comment type="caution">
    <text evidence="4">The sequence shown here is derived from an EMBL/GenBank/DDBJ whole genome shotgun (WGS) entry which is preliminary data.</text>
</comment>
<proteinExistence type="inferred from homology"/>
<dbReference type="InterPro" id="IPR023393">
    <property type="entry name" value="START-like_dom_sf"/>
</dbReference>